<evidence type="ECO:0000313" key="11">
    <source>
        <dbReference type="Proteomes" id="UP000185003"/>
    </source>
</evidence>
<evidence type="ECO:0000256" key="5">
    <source>
        <dbReference type="ARBA" id="ARBA00022833"/>
    </source>
</evidence>
<protein>
    <submittedName>
        <fullName evidence="10">Zinc carboxypeptidase</fullName>
    </submittedName>
</protein>
<dbReference type="SUPFAM" id="SSF53187">
    <property type="entry name" value="Zn-dependent exopeptidases"/>
    <property type="match status" value="1"/>
</dbReference>
<feature type="domain" description="Peptidase M14" evidence="9">
    <location>
        <begin position="50"/>
        <end position="217"/>
    </location>
</feature>
<evidence type="ECO:0000313" key="10">
    <source>
        <dbReference type="EMBL" id="SIN96070.1"/>
    </source>
</evidence>
<evidence type="ECO:0000259" key="9">
    <source>
        <dbReference type="Pfam" id="PF00246"/>
    </source>
</evidence>
<accession>A0A1N6FLJ4</accession>
<name>A0A1N6FLJ4_9BACT</name>
<gene>
    <name evidence="10" type="ORF">SAMN04488055_2283</name>
</gene>
<keyword evidence="6" id="KW-0482">Metalloprotease</keyword>
<dbReference type="Proteomes" id="UP000185003">
    <property type="component" value="Unassembled WGS sequence"/>
</dbReference>
<dbReference type="AlphaFoldDB" id="A0A1N6FLJ4"/>
<dbReference type="EMBL" id="FSRA01000001">
    <property type="protein sequence ID" value="SIN96070.1"/>
    <property type="molecule type" value="Genomic_DNA"/>
</dbReference>
<evidence type="ECO:0000256" key="3">
    <source>
        <dbReference type="ARBA" id="ARBA00022670"/>
    </source>
</evidence>
<feature type="region of interest" description="Disordered" evidence="7">
    <location>
        <begin position="400"/>
        <end position="438"/>
    </location>
</feature>
<feature type="region of interest" description="Disordered" evidence="7">
    <location>
        <begin position="724"/>
        <end position="747"/>
    </location>
</feature>
<keyword evidence="3" id="KW-0645">Protease</keyword>
<dbReference type="OrthoDB" id="9758209at2"/>
<dbReference type="Gene3D" id="3.40.630.10">
    <property type="entry name" value="Zn peptidases"/>
    <property type="match status" value="1"/>
</dbReference>
<proteinExistence type="inferred from homology"/>
<feature type="compositionally biased region" description="Polar residues" evidence="7">
    <location>
        <begin position="400"/>
        <end position="409"/>
    </location>
</feature>
<evidence type="ECO:0000256" key="6">
    <source>
        <dbReference type="ARBA" id="ARBA00023049"/>
    </source>
</evidence>
<dbReference type="GO" id="GO:0008270">
    <property type="term" value="F:zinc ion binding"/>
    <property type="evidence" value="ECO:0007669"/>
    <property type="project" value="InterPro"/>
</dbReference>
<dbReference type="RefSeq" id="WP_074239347.1">
    <property type="nucleotide sequence ID" value="NZ_FSRA01000001.1"/>
</dbReference>
<evidence type="ECO:0000256" key="7">
    <source>
        <dbReference type="SAM" id="MobiDB-lite"/>
    </source>
</evidence>
<dbReference type="InterPro" id="IPR000834">
    <property type="entry name" value="Peptidase_M14"/>
</dbReference>
<evidence type="ECO:0000256" key="4">
    <source>
        <dbReference type="ARBA" id="ARBA00022801"/>
    </source>
</evidence>
<comment type="similarity">
    <text evidence="2">Belongs to the peptidase M14 family.</text>
</comment>
<dbReference type="PANTHER" id="PTHR11705">
    <property type="entry name" value="PROTEASE FAMILY M14 CARBOXYPEPTIDASE A,B"/>
    <property type="match status" value="1"/>
</dbReference>
<feature type="compositionally biased region" description="Basic and acidic residues" evidence="7">
    <location>
        <begin position="411"/>
        <end position="425"/>
    </location>
</feature>
<dbReference type="Pfam" id="PF00246">
    <property type="entry name" value="Peptidase_M14"/>
    <property type="match status" value="1"/>
</dbReference>
<evidence type="ECO:0000256" key="8">
    <source>
        <dbReference type="SAM" id="SignalP"/>
    </source>
</evidence>
<dbReference type="CDD" id="cd06240">
    <property type="entry name" value="M14-like"/>
    <property type="match status" value="1"/>
</dbReference>
<comment type="cofactor">
    <cofactor evidence="1">
        <name>Zn(2+)</name>
        <dbReference type="ChEBI" id="CHEBI:29105"/>
    </cofactor>
</comment>
<evidence type="ECO:0000256" key="2">
    <source>
        <dbReference type="ARBA" id="ARBA00005988"/>
    </source>
</evidence>
<sequence length="935" mass="103700">MKNKFPLLLAAVLLLNSATGFAQKVPSPKEHFGFNIGDDYQLANYTQTEAYFKKLEASDRVKLVDIGLTEEGRHQYMIIVSSPKNMKELDKYKSISQQLAHAEGLTDDQARSLAETGKAVVWIDGGLHATEVVGTHQLIETAYQLISRTDAETMRILDNVIILFTHANPDGQELVSNWYMRNSDPLKRSTELLPVLYEKYAGHDNNRDFYMMNLKESTNMGKQLYIEWIPQIMYNHHQRGPEGSVLAGPPYRDPFSFFFDPLLVTGIDALGAAMINRLNAENKPGFTRLNGSSFSTWYNGGLRTTSQFHNQIGLLTEIIGNPTPEKIPVVPQRLIPNGATPFPVLPNDDWRFQRSIDYSVSLNYAILNYAARQRDEVLFNIYRMGKNAIERGSKDTWTLSPKTSDSITQAFRRDQDAKGVKRPEDDGSDPYGWRRRGNNIPQGFYDGVLKNPANRDARGYIIPADQPDFGTAVKFINTLVKTGIAIEKATTSFTVAGKQYPAGSYIVKAAQAFRPHVLDMFEPQDHPNDFQYPGGPPIRPYDAAGWTLAFQMGVEFDRIMDGFEGPFQKLPYGELQSPPKQTIAANAGAGYLLSPHENNAFLAVNDLLKAGVKVFRTTTGSAGIAQGTFFVPAGAKAKEVLQEVGLKTATAKKRPANTVSVNQMRIALWDTYGGSMPSGWMRFIMEQFHFPYTVIYPKDIDAGNLNSKYDVIIFPTRAIPALAGRENPAGNSGFTPREPKEEETPEQYRASIGKITPEKSIPELQKFLEAGGSVVTIGSSTSLAYHLKLPVSNYLVEKDKEGKERPLPGTKYFVPGSILHVSIDSTLADTWGMPAEGNVNFDNSPVFKLEADAAGKGIKPIAWFSTDHPLRSGWAFGQAYLKDGVAAFIAPVGTGKLYAFGPEITFRGQSHSTFKLLFNGLYNLDIKPSLSNDKK</sequence>
<keyword evidence="4" id="KW-0378">Hydrolase</keyword>
<feature type="signal peptide" evidence="8">
    <location>
        <begin position="1"/>
        <end position="22"/>
    </location>
</feature>
<dbReference type="GO" id="GO:0006508">
    <property type="term" value="P:proteolysis"/>
    <property type="evidence" value="ECO:0007669"/>
    <property type="project" value="UniProtKB-KW"/>
</dbReference>
<keyword evidence="10" id="KW-0121">Carboxypeptidase</keyword>
<keyword evidence="11" id="KW-1185">Reference proteome</keyword>
<dbReference type="STRING" id="536979.SAMN04488055_2283"/>
<keyword evidence="5" id="KW-0862">Zinc</keyword>
<reference evidence="11" key="1">
    <citation type="submission" date="2016-11" db="EMBL/GenBank/DDBJ databases">
        <authorList>
            <person name="Varghese N."/>
            <person name="Submissions S."/>
        </authorList>
    </citation>
    <scope>NUCLEOTIDE SEQUENCE [LARGE SCALE GENOMIC DNA]</scope>
    <source>
        <strain evidence="11">DSM 24787</strain>
    </source>
</reference>
<organism evidence="10 11">
    <name type="scientific">Chitinophaga niabensis</name>
    <dbReference type="NCBI Taxonomy" id="536979"/>
    <lineage>
        <taxon>Bacteria</taxon>
        <taxon>Pseudomonadati</taxon>
        <taxon>Bacteroidota</taxon>
        <taxon>Chitinophagia</taxon>
        <taxon>Chitinophagales</taxon>
        <taxon>Chitinophagaceae</taxon>
        <taxon>Chitinophaga</taxon>
    </lineage>
</organism>
<evidence type="ECO:0000256" key="1">
    <source>
        <dbReference type="ARBA" id="ARBA00001947"/>
    </source>
</evidence>
<dbReference type="PANTHER" id="PTHR11705:SF143">
    <property type="entry name" value="SLL0236 PROTEIN"/>
    <property type="match status" value="1"/>
</dbReference>
<dbReference type="GO" id="GO:0005615">
    <property type="term" value="C:extracellular space"/>
    <property type="evidence" value="ECO:0007669"/>
    <property type="project" value="TreeGrafter"/>
</dbReference>
<dbReference type="GO" id="GO:0004181">
    <property type="term" value="F:metallocarboxypeptidase activity"/>
    <property type="evidence" value="ECO:0007669"/>
    <property type="project" value="InterPro"/>
</dbReference>
<keyword evidence="8" id="KW-0732">Signal</keyword>
<feature type="chain" id="PRO_5011958219" evidence="8">
    <location>
        <begin position="23"/>
        <end position="935"/>
    </location>
</feature>